<organism evidence="13 14">
    <name type="scientific">Hyphopichia burtonii NRRL Y-1933</name>
    <dbReference type="NCBI Taxonomy" id="984485"/>
    <lineage>
        <taxon>Eukaryota</taxon>
        <taxon>Fungi</taxon>
        <taxon>Dikarya</taxon>
        <taxon>Ascomycota</taxon>
        <taxon>Saccharomycotina</taxon>
        <taxon>Pichiomycetes</taxon>
        <taxon>Debaryomycetaceae</taxon>
        <taxon>Hyphopichia</taxon>
    </lineage>
</organism>
<dbReference type="Proteomes" id="UP000095085">
    <property type="component" value="Unassembled WGS sequence"/>
</dbReference>
<dbReference type="PANTHER" id="PTHR31392:SF1">
    <property type="entry name" value="ALPHA-1,3-MANNOSYLTRANSFERASE MNN1-RELATED"/>
    <property type="match status" value="1"/>
</dbReference>
<reference evidence="14" key="1">
    <citation type="submission" date="2016-05" db="EMBL/GenBank/DDBJ databases">
        <title>Comparative genomics of biotechnologically important yeasts.</title>
        <authorList>
            <consortium name="DOE Joint Genome Institute"/>
            <person name="Riley R."/>
            <person name="Haridas S."/>
            <person name="Wolfe K.H."/>
            <person name="Lopes M.R."/>
            <person name="Hittinger C.T."/>
            <person name="Goker M."/>
            <person name="Salamov A."/>
            <person name="Wisecaver J."/>
            <person name="Long T.M."/>
            <person name="Aerts A.L."/>
            <person name="Barry K."/>
            <person name="Choi C."/>
            <person name="Clum A."/>
            <person name="Coughlan A.Y."/>
            <person name="Deshpande S."/>
            <person name="Douglass A.P."/>
            <person name="Hanson S.J."/>
            <person name="Klenk H.-P."/>
            <person name="Labutti K."/>
            <person name="Lapidus A."/>
            <person name="Lindquist E."/>
            <person name="Lipzen A."/>
            <person name="Meier-Kolthoff J.P."/>
            <person name="Ohm R.A."/>
            <person name="Otillar R.P."/>
            <person name="Pangilinan J."/>
            <person name="Peng Y."/>
            <person name="Rokas A."/>
            <person name="Rosa C.A."/>
            <person name="Scheuner C."/>
            <person name="Sibirny A.A."/>
            <person name="Slot J.C."/>
            <person name="Stielow J.B."/>
            <person name="Sun H."/>
            <person name="Kurtzman C.P."/>
            <person name="Blackwell M."/>
            <person name="Grigoriev I.V."/>
            <person name="Jeffries T.W."/>
        </authorList>
    </citation>
    <scope>NUCLEOTIDE SEQUENCE [LARGE SCALE GENOMIC DNA]</scope>
    <source>
        <strain evidence="14">NRRL Y-1933</strain>
    </source>
</reference>
<keyword evidence="11" id="KW-0325">Glycoprotein</keyword>
<evidence type="ECO:0000256" key="1">
    <source>
        <dbReference type="ARBA" id="ARBA00004323"/>
    </source>
</evidence>
<comment type="pathway">
    <text evidence="2">Protein modification; protein glycosylation.</text>
</comment>
<dbReference type="InterPro" id="IPR022751">
    <property type="entry name" value="Alpha_mannosyltransferase"/>
</dbReference>
<dbReference type="GO" id="GO:0000139">
    <property type="term" value="C:Golgi membrane"/>
    <property type="evidence" value="ECO:0007669"/>
    <property type="project" value="UniProtKB-SubCell"/>
</dbReference>
<keyword evidence="5" id="KW-0808">Transferase</keyword>
<dbReference type="GO" id="GO:0046354">
    <property type="term" value="P:mannan biosynthetic process"/>
    <property type="evidence" value="ECO:0007669"/>
    <property type="project" value="UniProtKB-ARBA"/>
</dbReference>
<keyword evidence="6" id="KW-0812">Transmembrane</keyword>
<feature type="region of interest" description="Disordered" evidence="12">
    <location>
        <begin position="677"/>
        <end position="730"/>
    </location>
</feature>
<dbReference type="EMBL" id="KV454543">
    <property type="protein sequence ID" value="ODV65855.1"/>
    <property type="molecule type" value="Genomic_DNA"/>
</dbReference>
<evidence type="ECO:0000256" key="9">
    <source>
        <dbReference type="ARBA" id="ARBA00023034"/>
    </source>
</evidence>
<dbReference type="GO" id="GO:0000033">
    <property type="term" value="F:alpha-1,3-mannosyltransferase activity"/>
    <property type="evidence" value="ECO:0007669"/>
    <property type="project" value="TreeGrafter"/>
</dbReference>
<comment type="subcellular location">
    <subcellularLocation>
        <location evidence="1">Golgi apparatus membrane</location>
        <topology evidence="1">Single-pass type II membrane protein</topology>
    </subcellularLocation>
</comment>
<evidence type="ECO:0008006" key="15">
    <source>
        <dbReference type="Google" id="ProtNLM"/>
    </source>
</evidence>
<comment type="similarity">
    <text evidence="3">Belongs to the MNN1/MNT family.</text>
</comment>
<dbReference type="GO" id="GO:0006493">
    <property type="term" value="P:protein O-linked glycosylation"/>
    <property type="evidence" value="ECO:0007669"/>
    <property type="project" value="TreeGrafter"/>
</dbReference>
<dbReference type="STRING" id="984485.A0A1E4RFF2"/>
<evidence type="ECO:0000256" key="11">
    <source>
        <dbReference type="ARBA" id="ARBA00023180"/>
    </source>
</evidence>
<keyword evidence="7" id="KW-0735">Signal-anchor</keyword>
<evidence type="ECO:0000256" key="7">
    <source>
        <dbReference type="ARBA" id="ARBA00022968"/>
    </source>
</evidence>
<evidence type="ECO:0000256" key="12">
    <source>
        <dbReference type="SAM" id="MobiDB-lite"/>
    </source>
</evidence>
<evidence type="ECO:0000256" key="8">
    <source>
        <dbReference type="ARBA" id="ARBA00022989"/>
    </source>
</evidence>
<evidence type="ECO:0000256" key="4">
    <source>
        <dbReference type="ARBA" id="ARBA00022676"/>
    </source>
</evidence>
<dbReference type="RefSeq" id="XP_020074922.1">
    <property type="nucleotide sequence ID" value="XM_020222579.1"/>
</dbReference>
<gene>
    <name evidence="13" type="ORF">HYPBUDRAFT_162673</name>
</gene>
<dbReference type="UniPathway" id="UPA00378"/>
<dbReference type="OrthoDB" id="430354at2759"/>
<keyword evidence="8" id="KW-1133">Transmembrane helix</keyword>
<protein>
    <recommendedName>
        <fullName evidence="15">Glycosyltransferase family 71 protein</fullName>
    </recommendedName>
</protein>
<keyword evidence="4" id="KW-0328">Glycosyltransferase</keyword>
<accession>A0A1E4RFF2</accession>
<evidence type="ECO:0000313" key="14">
    <source>
        <dbReference type="Proteomes" id="UP000095085"/>
    </source>
</evidence>
<evidence type="ECO:0000256" key="2">
    <source>
        <dbReference type="ARBA" id="ARBA00004922"/>
    </source>
</evidence>
<name>A0A1E4RFF2_9ASCO</name>
<dbReference type="PANTHER" id="PTHR31392">
    <property type="entry name" value="ALPHA-1,3-MANNOSYLTRANSFERASE MNN1-RELATED"/>
    <property type="match status" value="1"/>
</dbReference>
<dbReference type="GeneID" id="30997128"/>
<evidence type="ECO:0000313" key="13">
    <source>
        <dbReference type="EMBL" id="ODV65855.1"/>
    </source>
</evidence>
<dbReference type="SUPFAM" id="SSF53448">
    <property type="entry name" value="Nucleotide-diphospho-sugar transferases"/>
    <property type="match status" value="1"/>
</dbReference>
<keyword evidence="14" id="KW-1185">Reference proteome</keyword>
<evidence type="ECO:0000256" key="6">
    <source>
        <dbReference type="ARBA" id="ARBA00022692"/>
    </source>
</evidence>
<evidence type="ECO:0000256" key="3">
    <source>
        <dbReference type="ARBA" id="ARBA00009105"/>
    </source>
</evidence>
<dbReference type="InterPro" id="IPR029044">
    <property type="entry name" value="Nucleotide-diphossugar_trans"/>
</dbReference>
<keyword evidence="9" id="KW-0333">Golgi apparatus</keyword>
<proteinExistence type="inferred from homology"/>
<feature type="compositionally biased region" description="Basic and acidic residues" evidence="12">
    <location>
        <begin position="677"/>
        <end position="707"/>
    </location>
</feature>
<feature type="compositionally biased region" description="Polar residues" evidence="12">
    <location>
        <begin position="708"/>
        <end position="721"/>
    </location>
</feature>
<dbReference type="AlphaFoldDB" id="A0A1E4RFF2"/>
<sequence length="792" mass="91677">MIISSILRKRANLPFKCDSFFQFVHDSYPDYKFELLQDTDQFYDKGVVKKANFFKDRTRDLLKERKKNEEIQIITKNDNITINNDFLARCQQTKIAGQKMADTITLMRIYGQCFIKNHPNNLNNDILKFGNNQKWFDQYTKTLFYYLSDKLPTFENQKYNLDLYGDQLPLFNENNLFEGETVSYRENQHNLLQFLKENSSGKGIAISASTRFTKDIIKLIRVLRALNNKLPIQIIYRGDLNQRSKEYMKAAAQADIEQLLGLEMSPDVNLVLPELNLIKTAEKLGSTFPKQDIWFINLSPTISRSHKFYFSGYTNKVLALLFTTFKDVLLLDADAVPLVNPDDFFQLEEYMKSSALFFKDRTLRDTNDFIETNFFTKLMPLGHGNPLQNLDQIFGIKQITEKTLNNPYMRGWRHFQEAGIVAINKVEHFMGILMTLPLIVWTDPVKSSIWGDKEMYWLGLSMAGDENYEFNKYHAASVGEATISNDNKYYPDSKTNEVCSSHPGHVSSKGDLLWINSGFSFCKKNGYFKDRLHFPFSTFVNNDLQAIYQNPLRIRNALIPPATPPIRGLGSPPDDTKEREFINSWKKRKEDIDQIKVAEDDSRQLKQMNPQKGWVKSPICSNYYYCAYDEVDQYVLPEGYELERSVIEHEGKLFSFSDDLKEKYDFLGKIWVTGNSRKEKEDARKKEEAKKNEEAMKKEQQETKSKQIEGSQNIAQETSIPNAEESKSPIDKISNFKVNEGDETSDTFDDHLQNVPGKSTLQHIDVNLLLDNAGLGDTDIVEELKENRKQNG</sequence>
<evidence type="ECO:0000256" key="10">
    <source>
        <dbReference type="ARBA" id="ARBA00023136"/>
    </source>
</evidence>
<evidence type="ECO:0000256" key="5">
    <source>
        <dbReference type="ARBA" id="ARBA00022679"/>
    </source>
</evidence>
<keyword evidence="10" id="KW-0472">Membrane</keyword>
<dbReference type="Pfam" id="PF11051">
    <property type="entry name" value="Mannosyl_trans3"/>
    <property type="match status" value="1"/>
</dbReference>